<dbReference type="PROSITE" id="PS50160">
    <property type="entry name" value="DNA_LIGASE_A3"/>
    <property type="match status" value="1"/>
</dbReference>
<dbReference type="InterPro" id="IPR012310">
    <property type="entry name" value="DNA_ligase_ATP-dep_cent"/>
</dbReference>
<dbReference type="RefSeq" id="XP_005794075.1">
    <property type="nucleotide sequence ID" value="XM_005794018.1"/>
</dbReference>
<dbReference type="GO" id="GO:0005739">
    <property type="term" value="C:mitochondrion"/>
    <property type="evidence" value="ECO:0007669"/>
    <property type="project" value="TreeGrafter"/>
</dbReference>
<name>A0A0D3L0W1_EMIH1</name>
<dbReference type="OMA" id="LESAMQC"/>
<dbReference type="InterPro" id="IPR016059">
    <property type="entry name" value="DNA_ligase_ATP-dep_CS"/>
</dbReference>
<dbReference type="GO" id="GO:0005524">
    <property type="term" value="F:ATP binding"/>
    <property type="evidence" value="ECO:0007669"/>
    <property type="project" value="UniProtKB-KW"/>
</dbReference>
<evidence type="ECO:0000313" key="13">
    <source>
        <dbReference type="Proteomes" id="UP000013827"/>
    </source>
</evidence>
<dbReference type="HOGENOM" id="CLU_005138_5_0_1"/>
<dbReference type="EnsemblProtists" id="EOD41646">
    <property type="protein sequence ID" value="EOD41646"/>
    <property type="gene ID" value="EMIHUDRAFT_420219"/>
</dbReference>
<organism evidence="12 13">
    <name type="scientific">Emiliania huxleyi (strain CCMP1516)</name>
    <dbReference type="NCBI Taxonomy" id="280463"/>
    <lineage>
        <taxon>Eukaryota</taxon>
        <taxon>Haptista</taxon>
        <taxon>Haptophyta</taxon>
        <taxon>Prymnesiophyceae</taxon>
        <taxon>Isochrysidales</taxon>
        <taxon>Noelaerhabdaceae</taxon>
        <taxon>Emiliania</taxon>
    </lineage>
</organism>
<dbReference type="NCBIfam" id="TIGR00574">
    <property type="entry name" value="dnl1"/>
    <property type="match status" value="1"/>
</dbReference>
<keyword evidence="5" id="KW-0547">Nucleotide-binding</keyword>
<dbReference type="GeneID" id="17286916"/>
<dbReference type="CDD" id="cd07969">
    <property type="entry name" value="OBF_DNA_ligase_I"/>
    <property type="match status" value="1"/>
</dbReference>
<keyword evidence="6" id="KW-0067">ATP-binding</keyword>
<evidence type="ECO:0000256" key="1">
    <source>
        <dbReference type="ARBA" id="ARBA00004123"/>
    </source>
</evidence>
<accession>A0A0D3L0W1</accession>
<dbReference type="Pfam" id="PF04679">
    <property type="entry name" value="DNA_ligase_A_C"/>
    <property type="match status" value="1"/>
</dbReference>
<dbReference type="Proteomes" id="UP000013827">
    <property type="component" value="Unassembled WGS sequence"/>
</dbReference>
<dbReference type="PANTHER" id="PTHR45674">
    <property type="entry name" value="DNA LIGASE 1/3 FAMILY MEMBER"/>
    <property type="match status" value="1"/>
</dbReference>
<keyword evidence="13" id="KW-1185">Reference proteome</keyword>
<dbReference type="InterPro" id="IPR012340">
    <property type="entry name" value="NA-bd_OB-fold"/>
</dbReference>
<dbReference type="SUPFAM" id="SSF50249">
    <property type="entry name" value="Nucleic acid-binding proteins"/>
    <property type="match status" value="1"/>
</dbReference>
<comment type="subcellular location">
    <subcellularLocation>
        <location evidence="1">Nucleus</location>
    </subcellularLocation>
</comment>
<protein>
    <recommendedName>
        <fullName evidence="8">DNA ligase 1</fullName>
    </recommendedName>
    <alternativeName>
        <fullName evidence="9">DNA ligase I</fullName>
    </alternativeName>
</protein>
<dbReference type="GO" id="GO:0005634">
    <property type="term" value="C:nucleus"/>
    <property type="evidence" value="ECO:0007669"/>
    <property type="project" value="UniProtKB-SubCell"/>
</dbReference>
<dbReference type="Gene3D" id="3.30.1490.70">
    <property type="match status" value="1"/>
</dbReference>
<dbReference type="CDD" id="cd07900">
    <property type="entry name" value="Adenylation_DNA_ligase_I_Euk"/>
    <property type="match status" value="1"/>
</dbReference>
<sequence>MLPDGTVKVFSRNSEDMTSKYPDLAAVVPRATADGVSSFIIDAEAVAVDRETGEIRPFQVLSTRKRKDASVDNITVQVCLFAFDLLYLNGEPLLRKPLAERRDALKADPTDEDAIADWLQQAIKGNCEGLMVKTLQSDATYEPSKRSLSWLKVKKDYLQGMTDSCDLVPIGAYHGKGKRTGVFGAYLLACYNEEEEEYQSVCKIGTGFSDAALAELTDALRPKMIDAPPKYYRTPDWADNSMPDVWFEPAQVWEVLAADLSISPVHQAAVGLVDAAKGIALRFPRFLRVRDDKGPEDATNATQIAQMYNDQACTKGAAELEDEDDY</sequence>
<reference evidence="13" key="1">
    <citation type="journal article" date="2013" name="Nature">
        <title>Pan genome of the phytoplankton Emiliania underpins its global distribution.</title>
        <authorList>
            <person name="Read B.A."/>
            <person name="Kegel J."/>
            <person name="Klute M.J."/>
            <person name="Kuo A."/>
            <person name="Lefebvre S.C."/>
            <person name="Maumus F."/>
            <person name="Mayer C."/>
            <person name="Miller J."/>
            <person name="Monier A."/>
            <person name="Salamov A."/>
            <person name="Young J."/>
            <person name="Aguilar M."/>
            <person name="Claverie J.M."/>
            <person name="Frickenhaus S."/>
            <person name="Gonzalez K."/>
            <person name="Herman E.K."/>
            <person name="Lin Y.C."/>
            <person name="Napier J."/>
            <person name="Ogata H."/>
            <person name="Sarno A.F."/>
            <person name="Shmutz J."/>
            <person name="Schroeder D."/>
            <person name="de Vargas C."/>
            <person name="Verret F."/>
            <person name="von Dassow P."/>
            <person name="Valentin K."/>
            <person name="Van de Peer Y."/>
            <person name="Wheeler G."/>
            <person name="Dacks J.B."/>
            <person name="Delwiche C.F."/>
            <person name="Dyhrman S.T."/>
            <person name="Glockner G."/>
            <person name="John U."/>
            <person name="Richards T."/>
            <person name="Worden A.Z."/>
            <person name="Zhang X."/>
            <person name="Grigoriev I.V."/>
            <person name="Allen A.E."/>
            <person name="Bidle K."/>
            <person name="Borodovsky M."/>
            <person name="Bowler C."/>
            <person name="Brownlee C."/>
            <person name="Cock J.M."/>
            <person name="Elias M."/>
            <person name="Gladyshev V.N."/>
            <person name="Groth M."/>
            <person name="Guda C."/>
            <person name="Hadaegh A."/>
            <person name="Iglesias-Rodriguez M.D."/>
            <person name="Jenkins J."/>
            <person name="Jones B.M."/>
            <person name="Lawson T."/>
            <person name="Leese F."/>
            <person name="Lindquist E."/>
            <person name="Lobanov A."/>
            <person name="Lomsadze A."/>
            <person name="Malik S.B."/>
            <person name="Marsh M.E."/>
            <person name="Mackinder L."/>
            <person name="Mock T."/>
            <person name="Mueller-Roeber B."/>
            <person name="Pagarete A."/>
            <person name="Parker M."/>
            <person name="Probert I."/>
            <person name="Quesneville H."/>
            <person name="Raines C."/>
            <person name="Rensing S.A."/>
            <person name="Riano-Pachon D.M."/>
            <person name="Richier S."/>
            <person name="Rokitta S."/>
            <person name="Shiraiwa Y."/>
            <person name="Soanes D.M."/>
            <person name="van der Giezen M."/>
            <person name="Wahlund T.M."/>
            <person name="Williams B."/>
            <person name="Wilson W."/>
            <person name="Wolfe G."/>
            <person name="Wurch L.L."/>
        </authorList>
    </citation>
    <scope>NUCLEOTIDE SEQUENCE</scope>
</reference>
<evidence type="ECO:0000256" key="6">
    <source>
        <dbReference type="ARBA" id="ARBA00022840"/>
    </source>
</evidence>
<dbReference type="Pfam" id="PF01068">
    <property type="entry name" value="DNA_ligase_A_M"/>
    <property type="match status" value="1"/>
</dbReference>
<feature type="domain" description="ATP-dependent DNA ligase family profile" evidence="11">
    <location>
        <begin position="71"/>
        <end position="192"/>
    </location>
</feature>
<evidence type="ECO:0000256" key="2">
    <source>
        <dbReference type="ARBA" id="ARBA00007572"/>
    </source>
</evidence>
<dbReference type="PANTHER" id="PTHR45674:SF4">
    <property type="entry name" value="DNA LIGASE 1"/>
    <property type="match status" value="1"/>
</dbReference>
<dbReference type="InterPro" id="IPR012309">
    <property type="entry name" value="DNA_ligase_ATP-dep_C"/>
</dbReference>
<dbReference type="GO" id="GO:0071897">
    <property type="term" value="P:DNA biosynthetic process"/>
    <property type="evidence" value="ECO:0007669"/>
    <property type="project" value="InterPro"/>
</dbReference>
<dbReference type="PROSITE" id="PS00333">
    <property type="entry name" value="DNA_LIGASE_A2"/>
    <property type="match status" value="1"/>
</dbReference>
<dbReference type="PaxDb" id="2903-EOD41646"/>
<dbReference type="GO" id="GO:0003910">
    <property type="term" value="F:DNA ligase (ATP) activity"/>
    <property type="evidence" value="ECO:0007669"/>
    <property type="project" value="InterPro"/>
</dbReference>
<comment type="similarity">
    <text evidence="2 10">Belongs to the ATP-dependent DNA ligase family.</text>
</comment>
<dbReference type="FunFam" id="2.40.50.140:FF:000062">
    <property type="entry name" value="DNA ligase"/>
    <property type="match status" value="1"/>
</dbReference>
<evidence type="ECO:0000256" key="5">
    <source>
        <dbReference type="ARBA" id="ARBA00022741"/>
    </source>
</evidence>
<dbReference type="GO" id="GO:0006273">
    <property type="term" value="P:lagging strand elongation"/>
    <property type="evidence" value="ECO:0007669"/>
    <property type="project" value="TreeGrafter"/>
</dbReference>
<dbReference type="Gene3D" id="3.30.470.30">
    <property type="entry name" value="DNA ligase/mRNA capping enzyme"/>
    <property type="match status" value="1"/>
</dbReference>
<dbReference type="InterPro" id="IPR000977">
    <property type="entry name" value="DNA_ligase_ATP-dep"/>
</dbReference>
<evidence type="ECO:0000256" key="8">
    <source>
        <dbReference type="ARBA" id="ARBA00041131"/>
    </source>
</evidence>
<keyword evidence="7" id="KW-0539">Nucleus</keyword>
<evidence type="ECO:0000256" key="9">
    <source>
        <dbReference type="ARBA" id="ARBA00041666"/>
    </source>
</evidence>
<dbReference type="GO" id="GO:0006310">
    <property type="term" value="P:DNA recombination"/>
    <property type="evidence" value="ECO:0007669"/>
    <property type="project" value="InterPro"/>
</dbReference>
<evidence type="ECO:0000259" key="11">
    <source>
        <dbReference type="PROSITE" id="PS50160"/>
    </source>
</evidence>
<dbReference type="AlphaFoldDB" id="A0A0D3L0W1"/>
<evidence type="ECO:0000256" key="4">
    <source>
        <dbReference type="ARBA" id="ARBA00022705"/>
    </source>
</evidence>
<dbReference type="STRING" id="2903.R1G0S9"/>
<keyword evidence="3" id="KW-0436">Ligase</keyword>
<reference evidence="12" key="2">
    <citation type="submission" date="2024-10" db="UniProtKB">
        <authorList>
            <consortium name="EnsemblProtists"/>
        </authorList>
    </citation>
    <scope>IDENTIFICATION</scope>
</reference>
<evidence type="ECO:0000256" key="7">
    <source>
        <dbReference type="ARBA" id="ARBA00023242"/>
    </source>
</evidence>
<evidence type="ECO:0000313" key="12">
    <source>
        <dbReference type="EnsemblProtists" id="EOD41646"/>
    </source>
</evidence>
<proteinExistence type="inferred from homology"/>
<evidence type="ECO:0000256" key="10">
    <source>
        <dbReference type="RuleBase" id="RU004196"/>
    </source>
</evidence>
<dbReference type="InterPro" id="IPR050191">
    <property type="entry name" value="ATP-dep_DNA_ligase"/>
</dbReference>
<dbReference type="FunFam" id="3.30.470.30:FF:000002">
    <property type="entry name" value="DNA ligase"/>
    <property type="match status" value="1"/>
</dbReference>
<dbReference type="Gene3D" id="2.40.50.140">
    <property type="entry name" value="Nucleic acid-binding proteins"/>
    <property type="match status" value="1"/>
</dbReference>
<evidence type="ECO:0000256" key="3">
    <source>
        <dbReference type="ARBA" id="ARBA00022598"/>
    </source>
</evidence>
<dbReference type="GO" id="GO:0006281">
    <property type="term" value="P:DNA repair"/>
    <property type="evidence" value="ECO:0007669"/>
    <property type="project" value="InterPro"/>
</dbReference>
<dbReference type="SUPFAM" id="SSF56091">
    <property type="entry name" value="DNA ligase/mRNA capping enzyme, catalytic domain"/>
    <property type="match status" value="1"/>
</dbReference>
<dbReference type="eggNOG" id="KOG0967">
    <property type="taxonomic scope" value="Eukaryota"/>
</dbReference>
<keyword evidence="4" id="KW-0235">DNA replication</keyword>
<dbReference type="KEGG" id="ehx:EMIHUDRAFT_420219"/>